<protein>
    <submittedName>
        <fullName evidence="2">Uncharacterized protein</fullName>
    </submittedName>
</protein>
<accession>A0ABP8WRY1</accession>
<evidence type="ECO:0000313" key="3">
    <source>
        <dbReference type="Proteomes" id="UP001500621"/>
    </source>
</evidence>
<organism evidence="2 3">
    <name type="scientific">Nocardioides nanhaiensis</name>
    <dbReference type="NCBI Taxonomy" id="1476871"/>
    <lineage>
        <taxon>Bacteria</taxon>
        <taxon>Bacillati</taxon>
        <taxon>Actinomycetota</taxon>
        <taxon>Actinomycetes</taxon>
        <taxon>Propionibacteriales</taxon>
        <taxon>Nocardioidaceae</taxon>
        <taxon>Nocardioides</taxon>
    </lineage>
</organism>
<feature type="region of interest" description="Disordered" evidence="1">
    <location>
        <begin position="1"/>
        <end position="20"/>
    </location>
</feature>
<reference evidence="3" key="1">
    <citation type="journal article" date="2019" name="Int. J. Syst. Evol. Microbiol.">
        <title>The Global Catalogue of Microorganisms (GCM) 10K type strain sequencing project: providing services to taxonomists for standard genome sequencing and annotation.</title>
        <authorList>
            <consortium name="The Broad Institute Genomics Platform"/>
            <consortium name="The Broad Institute Genome Sequencing Center for Infectious Disease"/>
            <person name="Wu L."/>
            <person name="Ma J."/>
        </authorList>
    </citation>
    <scope>NUCLEOTIDE SEQUENCE [LARGE SCALE GENOMIC DNA]</scope>
    <source>
        <strain evidence="3">JCM 18127</strain>
    </source>
</reference>
<sequence length="169" mass="17370">MTVDEHKPPGEEPDDVGSVGEEAAKLFGALSDWARDQGDGATAGLGGLAAHAAAAAREVDEHLATGSAECTYCPICRTVHAVRQVSPEVREHLVSAASSFLQAASAMLATQLPDQRPPASAAPGGRRGTDPGRRRHVEPIDLDPGEAGDPGDPGDPGDQPAPSSQEDPR</sequence>
<comment type="caution">
    <text evidence="2">The sequence shown here is derived from an EMBL/GenBank/DDBJ whole genome shotgun (WGS) entry which is preliminary data.</text>
</comment>
<proteinExistence type="predicted"/>
<feature type="region of interest" description="Disordered" evidence="1">
    <location>
        <begin position="111"/>
        <end position="169"/>
    </location>
</feature>
<evidence type="ECO:0000313" key="2">
    <source>
        <dbReference type="EMBL" id="GAA4694519.1"/>
    </source>
</evidence>
<dbReference type="EMBL" id="BAABIM010000004">
    <property type="protein sequence ID" value="GAA4694519.1"/>
    <property type="molecule type" value="Genomic_DNA"/>
</dbReference>
<name>A0ABP8WRY1_9ACTN</name>
<dbReference type="Proteomes" id="UP001500621">
    <property type="component" value="Unassembled WGS sequence"/>
</dbReference>
<evidence type="ECO:0000256" key="1">
    <source>
        <dbReference type="SAM" id="MobiDB-lite"/>
    </source>
</evidence>
<feature type="compositionally biased region" description="Basic and acidic residues" evidence="1">
    <location>
        <begin position="1"/>
        <end position="10"/>
    </location>
</feature>
<keyword evidence="3" id="KW-1185">Reference proteome</keyword>
<gene>
    <name evidence="2" type="ORF">GCM10023226_35920</name>
</gene>